<keyword evidence="2" id="KW-1133">Transmembrane helix</keyword>
<gene>
    <name evidence="3" type="ORF">DERF_015945</name>
</gene>
<dbReference type="EMBL" id="ASGP02000009">
    <property type="protein sequence ID" value="KAH9491214.1"/>
    <property type="molecule type" value="Genomic_DNA"/>
</dbReference>
<sequence>MPSLMILASSSSSSSFMATTISIQNLIIISIMMGMINAQQQQQQSASSIPMMMQTFDATWDALKCAMKISLIQMAKYHNNQMSCCGLWIVKWFIKSSAEEYCERPDGAKQIFDQYINGDLIYNQMVRSVLGDPDLSCDPYPEGSSACTRLWIILILLIVIGIVSMYLIIMWCCCVTCFWCRTRKENRRLRARILGIDGPEESSTMTSVSTTNLIDSSSNNNIKQQQQQRDDKNKQKSSTTNVSMNIQSPPLNQNPLHEQMHSMNNNHNQQQQQQQKTANGFLALNAYTRPLQIGNNDNSSDKIPIPIDDDDDLIVTGDSNNNNNENLHTFNDGNNNGDDIGNRTNQSDDLKM</sequence>
<evidence type="ECO:0000313" key="4">
    <source>
        <dbReference type="Proteomes" id="UP000790347"/>
    </source>
</evidence>
<feature type="region of interest" description="Disordered" evidence="1">
    <location>
        <begin position="321"/>
        <end position="352"/>
    </location>
</feature>
<evidence type="ECO:0000256" key="1">
    <source>
        <dbReference type="SAM" id="MobiDB-lite"/>
    </source>
</evidence>
<feature type="compositionally biased region" description="Low complexity" evidence="1">
    <location>
        <begin position="202"/>
        <end position="227"/>
    </location>
</feature>
<feature type="transmembrane region" description="Helical" evidence="2">
    <location>
        <begin position="150"/>
        <end position="180"/>
    </location>
</feature>
<reference evidence="3" key="1">
    <citation type="submission" date="2013-05" db="EMBL/GenBank/DDBJ databases">
        <authorList>
            <person name="Yim A.K.Y."/>
            <person name="Chan T.F."/>
            <person name="Ji K.M."/>
            <person name="Liu X.Y."/>
            <person name="Zhou J.W."/>
            <person name="Li R.Q."/>
            <person name="Yang K.Y."/>
            <person name="Li J."/>
            <person name="Li M."/>
            <person name="Law P.T.W."/>
            <person name="Wu Y.L."/>
            <person name="Cai Z.L."/>
            <person name="Qin H."/>
            <person name="Bao Y."/>
            <person name="Leung R.K.K."/>
            <person name="Ng P.K.S."/>
            <person name="Zou J."/>
            <person name="Zhong X.J."/>
            <person name="Ran P.X."/>
            <person name="Zhong N.S."/>
            <person name="Liu Z.G."/>
            <person name="Tsui S.K.W."/>
        </authorList>
    </citation>
    <scope>NUCLEOTIDE SEQUENCE</scope>
    <source>
        <strain evidence="3">Derf</strain>
        <tissue evidence="3">Whole organism</tissue>
    </source>
</reference>
<keyword evidence="2" id="KW-0812">Transmembrane</keyword>
<proteinExistence type="predicted"/>
<feature type="compositionally biased region" description="Low complexity" evidence="1">
    <location>
        <begin position="321"/>
        <end position="339"/>
    </location>
</feature>
<organism evidence="3 4">
    <name type="scientific">Dermatophagoides farinae</name>
    <name type="common">American house dust mite</name>
    <dbReference type="NCBI Taxonomy" id="6954"/>
    <lineage>
        <taxon>Eukaryota</taxon>
        <taxon>Metazoa</taxon>
        <taxon>Ecdysozoa</taxon>
        <taxon>Arthropoda</taxon>
        <taxon>Chelicerata</taxon>
        <taxon>Arachnida</taxon>
        <taxon>Acari</taxon>
        <taxon>Acariformes</taxon>
        <taxon>Sarcoptiformes</taxon>
        <taxon>Astigmata</taxon>
        <taxon>Psoroptidia</taxon>
        <taxon>Analgoidea</taxon>
        <taxon>Pyroglyphidae</taxon>
        <taxon>Dermatophagoidinae</taxon>
        <taxon>Dermatophagoides</taxon>
    </lineage>
</organism>
<dbReference type="AlphaFoldDB" id="A0A922KT84"/>
<accession>A0A922KT84</accession>
<name>A0A922KT84_DERFA</name>
<reference evidence="3" key="2">
    <citation type="journal article" date="2022" name="Res Sq">
        <title>Comparative Genomics Reveals Insights into the Divergent Evolution of Astigmatic Mites and Household Pest Adaptations.</title>
        <authorList>
            <person name="Xiong Q."/>
            <person name="Wan A.T.-Y."/>
            <person name="Liu X.-Y."/>
            <person name="Fung C.S.-H."/>
            <person name="Xiao X."/>
            <person name="Malainual N."/>
            <person name="Hou J."/>
            <person name="Wang L."/>
            <person name="Wang M."/>
            <person name="Yang K."/>
            <person name="Cui Y."/>
            <person name="Leung E."/>
            <person name="Nong W."/>
            <person name="Shin S.-K."/>
            <person name="Au S."/>
            <person name="Jeong K.Y."/>
            <person name="Chew F.T."/>
            <person name="Hui J."/>
            <person name="Leung T.F."/>
            <person name="Tungtrongchitr A."/>
            <person name="Zhong N."/>
            <person name="Liu Z."/>
            <person name="Tsui S."/>
        </authorList>
    </citation>
    <scope>NUCLEOTIDE SEQUENCE</scope>
    <source>
        <strain evidence="3">Derf</strain>
        <tissue evidence="3">Whole organism</tissue>
    </source>
</reference>
<dbReference type="Proteomes" id="UP000790347">
    <property type="component" value="Unassembled WGS sequence"/>
</dbReference>
<evidence type="ECO:0000313" key="3">
    <source>
        <dbReference type="EMBL" id="KAH9491214.1"/>
    </source>
</evidence>
<evidence type="ECO:0000256" key="2">
    <source>
        <dbReference type="SAM" id="Phobius"/>
    </source>
</evidence>
<feature type="compositionally biased region" description="Low complexity" evidence="1">
    <location>
        <begin position="261"/>
        <end position="275"/>
    </location>
</feature>
<feature type="region of interest" description="Disordered" evidence="1">
    <location>
        <begin position="200"/>
        <end position="276"/>
    </location>
</feature>
<protein>
    <submittedName>
        <fullName evidence="3">Uncharacterized protein</fullName>
    </submittedName>
</protein>
<feature type="compositionally biased region" description="Polar residues" evidence="1">
    <location>
        <begin position="239"/>
        <end position="256"/>
    </location>
</feature>
<keyword evidence="2" id="KW-0472">Membrane</keyword>
<comment type="caution">
    <text evidence="3">The sequence shown here is derived from an EMBL/GenBank/DDBJ whole genome shotgun (WGS) entry which is preliminary data.</text>
</comment>
<keyword evidence="4" id="KW-1185">Reference proteome</keyword>